<keyword evidence="3 5" id="KW-0777">Teichoic acid biosynthesis</keyword>
<accession>A0A164P6S2</accession>
<dbReference type="CDD" id="cd06533">
    <property type="entry name" value="Glyco_transf_WecG_TagA"/>
    <property type="match status" value="1"/>
</dbReference>
<evidence type="ECO:0000313" key="7">
    <source>
        <dbReference type="Proteomes" id="UP000076482"/>
    </source>
</evidence>
<evidence type="ECO:0000256" key="5">
    <source>
        <dbReference type="HAMAP-Rule" id="MF_02070"/>
    </source>
</evidence>
<comment type="catalytic activity">
    <reaction evidence="5">
        <text>UDP-N-acetyl-alpha-D-mannosamine + N-acetyl-alpha-D-glucosaminyl-di-trans,octa-cis-undecaprenyl diphosphate = N-acetyl-beta-D-mannosaminyl-(1-&gt;4)-N-acetyl-alpha-D-glucosaminyl di-trans,octa-cis-undecaprenyl diphosphate + UDP + H(+)</text>
        <dbReference type="Rhea" id="RHEA:16053"/>
        <dbReference type="ChEBI" id="CHEBI:15378"/>
        <dbReference type="ChEBI" id="CHEBI:58223"/>
        <dbReference type="ChEBI" id="CHEBI:62959"/>
        <dbReference type="ChEBI" id="CHEBI:68623"/>
        <dbReference type="ChEBI" id="CHEBI:132210"/>
        <dbReference type="EC" id="2.4.1.187"/>
    </reaction>
</comment>
<dbReference type="Pfam" id="PF03808">
    <property type="entry name" value="Glyco_tran_WecG"/>
    <property type="match status" value="1"/>
</dbReference>
<comment type="pathway">
    <text evidence="5">Cell wall biogenesis; teichoic acid biosynthesis.</text>
</comment>
<evidence type="ECO:0000256" key="4">
    <source>
        <dbReference type="ARBA" id="ARBA00023316"/>
    </source>
</evidence>
<sequence>MSSVDIFGVKFQKQTMNEAIDKLQTQVETGTELFHVVTANPEFVMRAMDDKEFMNTLNHTNMITPDGIGVVIASRIFKNPLPERIPGFDMVNGWFKKGKPLKVFMVGSKEHVVKKASEFVSNTYPNVTVCGIHDGYFSNNDSKELHVVEMIKKERPDLLLVALGCPKQEEFIQRYKKELPVKVAIGVGGSFDVWAGEVKRAPKAMQKLGLEWFYRLIKQPTRWKRQLSLGVFILKVFKHRKKEGGVA</sequence>
<dbReference type="EMBL" id="LJKE01000043">
    <property type="protein sequence ID" value="KZD66337.1"/>
    <property type="molecule type" value="Genomic_DNA"/>
</dbReference>
<reference evidence="6 7" key="1">
    <citation type="submission" date="2015-09" db="EMBL/GenBank/DDBJ databases">
        <title>Bacillus cereus food isolates.</title>
        <authorList>
            <person name="Boekhorst J."/>
        </authorList>
    </citation>
    <scope>NUCLEOTIDE SEQUENCE [LARGE SCALE GENOMIC DNA]</scope>
    <source>
        <strain evidence="6 7">B4088</strain>
    </source>
</reference>
<proteinExistence type="inferred from homology"/>
<gene>
    <name evidence="6" type="ORF">B4088_2453</name>
</gene>
<comment type="caution">
    <text evidence="6">The sequence shown here is derived from an EMBL/GenBank/DDBJ whole genome shotgun (WGS) entry which is preliminary data.</text>
</comment>
<protein>
    <recommendedName>
        <fullName evidence="5">N-acetylglucosaminyldiphosphoundecaprenol N-acetyl-beta-D-mannosaminyltransferase</fullName>
        <ecNumber evidence="5">2.4.1.187</ecNumber>
    </recommendedName>
    <alternativeName>
        <fullName evidence="5">N-acetylmannosaminyltransferase</fullName>
    </alternativeName>
    <alternativeName>
        <fullName evidence="5">UDP-N-acetylmannosamine transferase</fullName>
    </alternativeName>
    <alternativeName>
        <fullName evidence="5">UDP-N-acetylmannosamine:N-acetylglucosaminyl pyrophosphorylundecaprenol N-acetylmannosaminyltransferase</fullName>
    </alternativeName>
</protein>
<dbReference type="PATRIC" id="fig|1396.535.peg.4414"/>
<organism evidence="6 7">
    <name type="scientific">Bacillus cereus</name>
    <dbReference type="NCBI Taxonomy" id="1396"/>
    <lineage>
        <taxon>Bacteria</taxon>
        <taxon>Bacillati</taxon>
        <taxon>Bacillota</taxon>
        <taxon>Bacilli</taxon>
        <taxon>Bacillales</taxon>
        <taxon>Bacillaceae</taxon>
        <taxon>Bacillus</taxon>
        <taxon>Bacillus cereus group</taxon>
    </lineage>
</organism>
<dbReference type="Proteomes" id="UP000076482">
    <property type="component" value="Unassembled WGS sequence"/>
</dbReference>
<evidence type="ECO:0000256" key="3">
    <source>
        <dbReference type="ARBA" id="ARBA00022944"/>
    </source>
</evidence>
<dbReference type="GO" id="GO:0019350">
    <property type="term" value="P:teichoic acid biosynthetic process"/>
    <property type="evidence" value="ECO:0007669"/>
    <property type="project" value="UniProtKB-UniRule"/>
</dbReference>
<dbReference type="NCBIfam" id="TIGR00696">
    <property type="entry name" value="wecG_tagA_cpsF"/>
    <property type="match status" value="1"/>
</dbReference>
<evidence type="ECO:0000313" key="6">
    <source>
        <dbReference type="EMBL" id="KZD66337.1"/>
    </source>
</evidence>
<evidence type="ECO:0000256" key="1">
    <source>
        <dbReference type="ARBA" id="ARBA00022676"/>
    </source>
</evidence>
<keyword evidence="4 5" id="KW-0961">Cell wall biogenesis/degradation</keyword>
<keyword evidence="1 5" id="KW-0328">Glycosyltransferase</keyword>
<dbReference type="AlphaFoldDB" id="A0A164P6S2"/>
<dbReference type="InterPro" id="IPR034714">
    <property type="entry name" value="TagA_TarA"/>
</dbReference>
<dbReference type="EC" id="2.4.1.187" evidence="5"/>
<dbReference type="HAMAP" id="MF_02070">
    <property type="entry name" value="TagA_TarA"/>
    <property type="match status" value="1"/>
</dbReference>
<keyword evidence="2 5" id="KW-0808">Transferase</keyword>
<dbReference type="GO" id="GO:0071555">
    <property type="term" value="P:cell wall organization"/>
    <property type="evidence" value="ECO:0007669"/>
    <property type="project" value="UniProtKB-KW"/>
</dbReference>
<dbReference type="GO" id="GO:0047244">
    <property type="term" value="F:N-acetylglucosaminyldiphosphoundecaprenol N-acetyl-beta-D-mannosaminyltransferase activity"/>
    <property type="evidence" value="ECO:0007669"/>
    <property type="project" value="UniProtKB-UniRule"/>
</dbReference>
<dbReference type="InterPro" id="IPR004629">
    <property type="entry name" value="WecG_TagA_CpsF"/>
</dbReference>
<comment type="function">
    <text evidence="5">Catalyzes the conversion of GlcNAc-PP-undecaprenol into ManNAc-GlcNAc-PP-undecaprenol, the first committed lipid intermediate in the de novo synthesis of teichoic acid.</text>
</comment>
<name>A0A164P6S2_BACCE</name>
<dbReference type="RefSeq" id="WP_063260951.1">
    <property type="nucleotide sequence ID" value="NZ_LJKE01000043.1"/>
</dbReference>
<dbReference type="PANTHER" id="PTHR34136:SF1">
    <property type="entry name" value="UDP-N-ACETYL-D-MANNOSAMINURONIC ACID TRANSFERASE"/>
    <property type="match status" value="1"/>
</dbReference>
<comment type="similarity">
    <text evidence="5">Belongs to the glycosyltransferase 26 family. TagA/TarA subfamily.</text>
</comment>
<dbReference type="UniPathway" id="UPA00632"/>
<dbReference type="PANTHER" id="PTHR34136">
    <property type="match status" value="1"/>
</dbReference>
<evidence type="ECO:0000256" key="2">
    <source>
        <dbReference type="ARBA" id="ARBA00022679"/>
    </source>
</evidence>